<organism evidence="1 2">
    <name type="scientific">Bauhinia variegata</name>
    <name type="common">Purple orchid tree</name>
    <name type="synonym">Phanera variegata</name>
    <dbReference type="NCBI Taxonomy" id="167791"/>
    <lineage>
        <taxon>Eukaryota</taxon>
        <taxon>Viridiplantae</taxon>
        <taxon>Streptophyta</taxon>
        <taxon>Embryophyta</taxon>
        <taxon>Tracheophyta</taxon>
        <taxon>Spermatophyta</taxon>
        <taxon>Magnoliopsida</taxon>
        <taxon>eudicotyledons</taxon>
        <taxon>Gunneridae</taxon>
        <taxon>Pentapetalae</taxon>
        <taxon>rosids</taxon>
        <taxon>fabids</taxon>
        <taxon>Fabales</taxon>
        <taxon>Fabaceae</taxon>
        <taxon>Cercidoideae</taxon>
        <taxon>Cercideae</taxon>
        <taxon>Bauhiniinae</taxon>
        <taxon>Bauhinia</taxon>
    </lineage>
</organism>
<reference evidence="1 2" key="1">
    <citation type="journal article" date="2022" name="DNA Res.">
        <title>Chromosomal-level genome assembly of the orchid tree Bauhinia variegata (Leguminosae; Cercidoideae) supports the allotetraploid origin hypothesis of Bauhinia.</title>
        <authorList>
            <person name="Zhong Y."/>
            <person name="Chen Y."/>
            <person name="Zheng D."/>
            <person name="Pang J."/>
            <person name="Liu Y."/>
            <person name="Luo S."/>
            <person name="Meng S."/>
            <person name="Qian L."/>
            <person name="Wei D."/>
            <person name="Dai S."/>
            <person name="Zhou R."/>
        </authorList>
    </citation>
    <scope>NUCLEOTIDE SEQUENCE [LARGE SCALE GENOMIC DNA]</scope>
    <source>
        <strain evidence="1">BV-YZ2020</strain>
    </source>
</reference>
<proteinExistence type="predicted"/>
<evidence type="ECO:0000313" key="1">
    <source>
        <dbReference type="EMBL" id="KAI4313678.1"/>
    </source>
</evidence>
<sequence length="1069" mass="119294">MAALEEGKVATPELKSETVSTDVQPINDLANSEPLPNSNGENTESQLNTDVSNSEAQSNKGLVASETQEEVTGEALPNFDEPSNNYSVNPEASQSNQQGDSEAQLNDQQGDSEATTNNRQCNYESPPNNQQSDSEAAPNNQPHNSEVLADNQPVNSEANLTKRVVDSEAPRNDQPVSPEATLNENPAQEAPSSNQLVNSEVLGNNNLSNAEAQTSNEVVLSETQSGEVLVTSETQPSSEVVMSEAQPSNEVVISETHPNNDAVMSEALPENELANSTTHPNNQLSHTETLPDNQFTDPHMLPENQLLNSEALPDNQLIDTKPMLDNPLAHFETLPNNHLAHSEALSNDQLVNSEALSHDHLANSQMLPHYELVNAETFHDNQVMNSQTHYEIVNSETLPSYEIVSAETQPSNEDHTPETQPNKRRKKKSTVWEHFTIETVSAGCRRACCKQCKQSFAYSTGSKVAGTSHLKRHIAKGTCSGLLRNQEQNQLTPYTPRSRESAGTASGIPKRHYRSPSTYMIFNQDRCRHEIARMIIMHDYPLHMVEHPGFVAFVKNLQPQFNMVTFNTIQGDCVATYLMEKQNLMRHIGGLPGRVCLTLDMWASSQSVGYVFITGHFVDSNWKLQKRILNVVMEPYPDSDSALSHAVAACLSDWGLEGRLFSITTNQALSEVAYENLRALLYVKNPLILNGQLLVGNCIARTLSSVARDLLASAQDIVKKIRESVKYVKTSESHEEKFLELKQQLQVPSERTLFIDDQTQWNTTYQMLVAASELKEVFSCLDTSDPDYRGAPSIQDWKLTETLCTYLKPLFDAANILITTTHPPSIAIFHEVWKLQLDLSRAVMSEDPFISNLTKIMQEIIDKYWRDCSLVLALAVLVDPRFKMKLVEFSFPKIYGDDAHIYIKMVDDGIHELYHEYVNLPLPLTPAYAEDASAGGMRMEESPGGTLLSDNGLTDFDMYIMETTSHDMKSELDQYLEESVLPRSADFDVLGWWKLNKLKYPTLSKMARDILAVPISSVPIESVFDIKSKEMDQYRSSLRPETVEALVCAKDWMQYGTAEASNAPVKMEF</sequence>
<keyword evidence="2" id="KW-1185">Reference proteome</keyword>
<dbReference type="EMBL" id="CM039436">
    <property type="protein sequence ID" value="KAI4313678.1"/>
    <property type="molecule type" value="Genomic_DNA"/>
</dbReference>
<protein>
    <submittedName>
        <fullName evidence="1">Uncharacterized protein</fullName>
    </submittedName>
</protein>
<gene>
    <name evidence="1" type="ORF">L6164_026637</name>
</gene>
<comment type="caution">
    <text evidence="1">The sequence shown here is derived from an EMBL/GenBank/DDBJ whole genome shotgun (WGS) entry which is preliminary data.</text>
</comment>
<dbReference type="Proteomes" id="UP000828941">
    <property type="component" value="Chromosome 11"/>
</dbReference>
<name>A0ACB9LR13_BAUVA</name>
<evidence type="ECO:0000313" key="2">
    <source>
        <dbReference type="Proteomes" id="UP000828941"/>
    </source>
</evidence>
<accession>A0ACB9LR13</accession>